<dbReference type="SUPFAM" id="SSF52129">
    <property type="entry name" value="Caspase-like"/>
    <property type="match status" value="1"/>
</dbReference>
<gene>
    <name evidence="3" type="ORF">V5E97_29430</name>
</gene>
<dbReference type="EMBL" id="CP155447">
    <property type="protein sequence ID" value="XBH02423.1"/>
    <property type="molecule type" value="Genomic_DNA"/>
</dbReference>
<dbReference type="AlphaFoldDB" id="A0AAU7CAI0"/>
<name>A0AAU7CAI0_9BACT</name>
<dbReference type="SUPFAM" id="SSF56436">
    <property type="entry name" value="C-type lectin-like"/>
    <property type="match status" value="1"/>
</dbReference>
<reference evidence="3" key="1">
    <citation type="submission" date="2024-05" db="EMBL/GenBank/DDBJ databases">
        <title>Planctomycetes of the genus Singulisphaera possess chitinolytic capabilities.</title>
        <authorList>
            <person name="Ivanova A."/>
        </authorList>
    </citation>
    <scope>NUCLEOTIDE SEQUENCE</scope>
    <source>
        <strain evidence="3">Ch08T</strain>
    </source>
</reference>
<dbReference type="InterPro" id="IPR005532">
    <property type="entry name" value="SUMF_dom"/>
</dbReference>
<sequence>MSLRMVHFGLIVGTLVAAVGIGRRGFADEPPQKVALLVGVNEYRSRKFAERPLSFAERDVKDLAAELKRQGFEVHLLTGSDATKSKIDEALKVVLKGRAATDLVFLGFSGHGVQMPLLDGQGKLVKDARGADRNDAFFCPVDAVLGDGSTMISFNSLFDRLDTQGGINLVLVDACRSTPPDPDKGAARALSGDELIGRIPRNSVIFFSCAAGQEALETAKAGGGHGVFFYHVIEALRGGRAAAPDSTEVSWDDLVRFVRAEVNLRAREWLPDRAARADLRTPGKLQTPHILSNLVDNPVLARITRNSPAPRGFAESIGIKLKLIPAGTFQMGSSKEEDKDAEINELPRHEVRISHAFYLGATEVTQGQYRAITGESPSKFEGSDDLPVEQVSWFDAVRFCNALSVKEGLPAFYRIVDQTVSVSDWRGPGYRLPTEAEWEYACRGRNPARYSFGDDAADLGEYAWHLDNSGGKTHPVGQKRGNAFGLHDMHGNVWEWCWDVYDAEYYRQSPGTDPSGPLQVRFRVNRGGGWFNSPHVARSAHRNWGSPVIWGFVMGFRVARVQSGG</sequence>
<dbReference type="GO" id="GO:0120147">
    <property type="term" value="F:formylglycine-generating oxidase activity"/>
    <property type="evidence" value="ECO:0007669"/>
    <property type="project" value="TreeGrafter"/>
</dbReference>
<evidence type="ECO:0000259" key="2">
    <source>
        <dbReference type="Pfam" id="PF03781"/>
    </source>
</evidence>
<dbReference type="InterPro" id="IPR029030">
    <property type="entry name" value="Caspase-like_dom_sf"/>
</dbReference>
<dbReference type="PANTHER" id="PTHR23150:SF19">
    <property type="entry name" value="FORMYLGLYCINE-GENERATING ENZYME"/>
    <property type="match status" value="1"/>
</dbReference>
<dbReference type="Gene3D" id="3.40.50.1460">
    <property type="match status" value="1"/>
</dbReference>
<protein>
    <submittedName>
        <fullName evidence="3">SUMF1/EgtB/PvdO family nonheme iron enzyme</fullName>
    </submittedName>
</protein>
<dbReference type="Gene3D" id="3.90.1580.10">
    <property type="entry name" value="paralog of FGE (formylglycine-generating enzyme)"/>
    <property type="match status" value="1"/>
</dbReference>
<dbReference type="RefSeq" id="WP_406695166.1">
    <property type="nucleotide sequence ID" value="NZ_CP155447.1"/>
</dbReference>
<dbReference type="Pfam" id="PF03781">
    <property type="entry name" value="FGE-sulfatase"/>
    <property type="match status" value="1"/>
</dbReference>
<proteinExistence type="predicted"/>
<dbReference type="GO" id="GO:0004197">
    <property type="term" value="F:cysteine-type endopeptidase activity"/>
    <property type="evidence" value="ECO:0007669"/>
    <property type="project" value="InterPro"/>
</dbReference>
<feature type="domain" description="Sulfatase-modifying factor enzyme-like" evidence="2">
    <location>
        <begin position="323"/>
        <end position="560"/>
    </location>
</feature>
<dbReference type="Pfam" id="PF00656">
    <property type="entry name" value="Peptidase_C14"/>
    <property type="match status" value="1"/>
</dbReference>
<evidence type="ECO:0000313" key="3">
    <source>
        <dbReference type="EMBL" id="XBH02423.1"/>
    </source>
</evidence>
<accession>A0AAU7CAI0</accession>
<dbReference type="InterPro" id="IPR011600">
    <property type="entry name" value="Pept_C14_caspase"/>
</dbReference>
<dbReference type="PANTHER" id="PTHR23150">
    <property type="entry name" value="SULFATASE MODIFYING FACTOR 1, 2"/>
    <property type="match status" value="1"/>
</dbReference>
<dbReference type="InterPro" id="IPR016187">
    <property type="entry name" value="CTDL_fold"/>
</dbReference>
<dbReference type="InterPro" id="IPR051043">
    <property type="entry name" value="Sulfatase_Mod_Factor_Kinase"/>
</dbReference>
<organism evidence="3">
    <name type="scientific">Singulisphaera sp. Ch08</name>
    <dbReference type="NCBI Taxonomy" id="3120278"/>
    <lineage>
        <taxon>Bacteria</taxon>
        <taxon>Pseudomonadati</taxon>
        <taxon>Planctomycetota</taxon>
        <taxon>Planctomycetia</taxon>
        <taxon>Isosphaerales</taxon>
        <taxon>Isosphaeraceae</taxon>
        <taxon>Singulisphaera</taxon>
    </lineage>
</organism>
<dbReference type="GO" id="GO:0006508">
    <property type="term" value="P:proteolysis"/>
    <property type="evidence" value="ECO:0007669"/>
    <property type="project" value="InterPro"/>
</dbReference>
<feature type="domain" description="Peptidase C14 caspase" evidence="1">
    <location>
        <begin position="33"/>
        <end position="294"/>
    </location>
</feature>
<evidence type="ECO:0000259" key="1">
    <source>
        <dbReference type="Pfam" id="PF00656"/>
    </source>
</evidence>
<dbReference type="InterPro" id="IPR042095">
    <property type="entry name" value="SUMF_sf"/>
</dbReference>